<dbReference type="Proteomes" id="UP000216024">
    <property type="component" value="Unassembled WGS sequence"/>
</dbReference>
<feature type="transmembrane region" description="Helical" evidence="8">
    <location>
        <begin position="204"/>
        <end position="225"/>
    </location>
</feature>
<keyword evidence="4" id="KW-0997">Cell inner membrane</keyword>
<organism evidence="10 11">
    <name type="scientific">Anaeromicrobium sediminis</name>
    <dbReference type="NCBI Taxonomy" id="1478221"/>
    <lineage>
        <taxon>Bacteria</taxon>
        <taxon>Bacillati</taxon>
        <taxon>Bacillota</taxon>
        <taxon>Clostridia</taxon>
        <taxon>Peptostreptococcales</taxon>
        <taxon>Thermotaleaceae</taxon>
        <taxon>Anaeromicrobium</taxon>
    </lineage>
</organism>
<keyword evidence="2 8" id="KW-0813">Transport</keyword>
<evidence type="ECO:0000313" key="11">
    <source>
        <dbReference type="Proteomes" id="UP000216024"/>
    </source>
</evidence>
<keyword evidence="5 8" id="KW-0812">Transmembrane</keyword>
<accession>A0A267MIF6</accession>
<evidence type="ECO:0000256" key="4">
    <source>
        <dbReference type="ARBA" id="ARBA00022519"/>
    </source>
</evidence>
<evidence type="ECO:0000256" key="2">
    <source>
        <dbReference type="ARBA" id="ARBA00022448"/>
    </source>
</evidence>
<keyword evidence="6 8" id="KW-1133">Transmembrane helix</keyword>
<comment type="caution">
    <text evidence="10">The sequence shown here is derived from an EMBL/GenBank/DDBJ whole genome shotgun (WGS) entry which is preliminary data.</text>
</comment>
<feature type="transmembrane region" description="Helical" evidence="8">
    <location>
        <begin position="232"/>
        <end position="251"/>
    </location>
</feature>
<feature type="transmembrane region" description="Helical" evidence="8">
    <location>
        <begin position="178"/>
        <end position="198"/>
    </location>
</feature>
<evidence type="ECO:0000256" key="7">
    <source>
        <dbReference type="ARBA" id="ARBA00023136"/>
    </source>
</evidence>
<feature type="transmembrane region" description="Helical" evidence="8">
    <location>
        <begin position="62"/>
        <end position="81"/>
    </location>
</feature>
<keyword evidence="11" id="KW-1185">Reference proteome</keyword>
<dbReference type="GO" id="GO:0055085">
    <property type="term" value="P:transmembrane transport"/>
    <property type="evidence" value="ECO:0007669"/>
    <property type="project" value="InterPro"/>
</dbReference>
<dbReference type="InterPro" id="IPR035906">
    <property type="entry name" value="MetI-like_sf"/>
</dbReference>
<keyword evidence="7 8" id="KW-0472">Membrane</keyword>
<evidence type="ECO:0000256" key="3">
    <source>
        <dbReference type="ARBA" id="ARBA00022475"/>
    </source>
</evidence>
<feature type="transmembrane region" description="Helical" evidence="8">
    <location>
        <begin position="102"/>
        <end position="123"/>
    </location>
</feature>
<sequence length="270" mass="30348">MKKNKFICEFIIKIIILSLIIPVGTLIIWSFTARWPWPHMKPSGFNIGSIEYVFKSNNFFEVLFHSLGISFIVTILTNLISIPGAKAIGVYDFKGKELIKTLIIVPIIVPIVAVSMGIHVTFIKAGLANNTLGVIIVQLVVTLPYSMKILISAFENIKDKFEMQGQVLGANRFQQFRYITLPLIMPSLISSSSLVFVISFSQYFLTLLIGGGRVITYSMVMFPFIQSGDRSLGSAYGIIFIIITLAVLFLLDIMTKTYYRMEKYTCPKSK</sequence>
<comment type="similarity">
    <text evidence="8">Belongs to the binding-protein-dependent transport system permease family.</text>
</comment>
<evidence type="ECO:0000256" key="8">
    <source>
        <dbReference type="RuleBase" id="RU363032"/>
    </source>
</evidence>
<dbReference type="EMBL" id="NIBG01000014">
    <property type="protein sequence ID" value="PAB58580.1"/>
    <property type="molecule type" value="Genomic_DNA"/>
</dbReference>
<evidence type="ECO:0000256" key="1">
    <source>
        <dbReference type="ARBA" id="ARBA00004429"/>
    </source>
</evidence>
<protein>
    <submittedName>
        <fullName evidence="10">ABC transporter permease</fullName>
    </submittedName>
</protein>
<dbReference type="OrthoDB" id="9782004at2"/>
<feature type="transmembrane region" description="Helical" evidence="8">
    <location>
        <begin position="12"/>
        <end position="32"/>
    </location>
</feature>
<comment type="subcellular location">
    <subcellularLocation>
        <location evidence="1">Cell inner membrane</location>
        <topology evidence="1">Multi-pass membrane protein</topology>
    </subcellularLocation>
    <subcellularLocation>
        <location evidence="8">Cell membrane</location>
        <topology evidence="8">Multi-pass membrane protein</topology>
    </subcellularLocation>
</comment>
<evidence type="ECO:0000313" key="10">
    <source>
        <dbReference type="EMBL" id="PAB58580.1"/>
    </source>
</evidence>
<feature type="domain" description="ABC transmembrane type-1" evidence="9">
    <location>
        <begin position="63"/>
        <end position="251"/>
    </location>
</feature>
<keyword evidence="3" id="KW-1003">Cell membrane</keyword>
<dbReference type="AlphaFoldDB" id="A0A267MIF6"/>
<proteinExistence type="inferred from homology"/>
<feature type="transmembrane region" description="Helical" evidence="8">
    <location>
        <begin position="135"/>
        <end position="157"/>
    </location>
</feature>
<dbReference type="Pfam" id="PF00528">
    <property type="entry name" value="BPD_transp_1"/>
    <property type="match status" value="1"/>
</dbReference>
<dbReference type="Gene3D" id="1.10.3720.10">
    <property type="entry name" value="MetI-like"/>
    <property type="match status" value="1"/>
</dbReference>
<reference evidence="10 11" key="1">
    <citation type="submission" date="2017-06" db="EMBL/GenBank/DDBJ databases">
        <title>Draft genome sequence of anaerobic fermentative bacterium Anaeromicrobium sediminis DY2726D isolated from West Pacific Ocean sediments.</title>
        <authorList>
            <person name="Zeng X."/>
        </authorList>
    </citation>
    <scope>NUCLEOTIDE SEQUENCE [LARGE SCALE GENOMIC DNA]</scope>
    <source>
        <strain evidence="10 11">DY2726D</strain>
    </source>
</reference>
<dbReference type="InterPro" id="IPR000515">
    <property type="entry name" value="MetI-like"/>
</dbReference>
<dbReference type="CDD" id="cd06261">
    <property type="entry name" value="TM_PBP2"/>
    <property type="match status" value="1"/>
</dbReference>
<gene>
    <name evidence="10" type="ORF">CCE28_14895</name>
</gene>
<dbReference type="SUPFAM" id="SSF161098">
    <property type="entry name" value="MetI-like"/>
    <property type="match status" value="1"/>
</dbReference>
<dbReference type="PANTHER" id="PTHR43357:SF4">
    <property type="entry name" value="INNER MEMBRANE ABC TRANSPORTER PERMEASE PROTEIN YDCV"/>
    <property type="match status" value="1"/>
</dbReference>
<evidence type="ECO:0000259" key="9">
    <source>
        <dbReference type="PROSITE" id="PS50928"/>
    </source>
</evidence>
<dbReference type="RefSeq" id="WP_095134523.1">
    <property type="nucleotide sequence ID" value="NZ_NIBG01000014.1"/>
</dbReference>
<dbReference type="PROSITE" id="PS50928">
    <property type="entry name" value="ABC_TM1"/>
    <property type="match status" value="1"/>
</dbReference>
<evidence type="ECO:0000256" key="6">
    <source>
        <dbReference type="ARBA" id="ARBA00022989"/>
    </source>
</evidence>
<evidence type="ECO:0000256" key="5">
    <source>
        <dbReference type="ARBA" id="ARBA00022692"/>
    </source>
</evidence>
<dbReference type="GO" id="GO:0005886">
    <property type="term" value="C:plasma membrane"/>
    <property type="evidence" value="ECO:0007669"/>
    <property type="project" value="UniProtKB-SubCell"/>
</dbReference>
<dbReference type="PANTHER" id="PTHR43357">
    <property type="entry name" value="INNER MEMBRANE ABC TRANSPORTER PERMEASE PROTEIN YDCV"/>
    <property type="match status" value="1"/>
</dbReference>
<name>A0A267MIF6_9FIRM</name>